<dbReference type="PANTHER" id="PTHR43745:SF2">
    <property type="entry name" value="NITROREDUCTASE MJ1384-RELATED"/>
    <property type="match status" value="1"/>
</dbReference>
<dbReference type="OrthoDB" id="10206at2157"/>
<evidence type="ECO:0000313" key="2">
    <source>
        <dbReference type="EMBL" id="ELY56225.1"/>
    </source>
</evidence>
<dbReference type="Gene3D" id="3.40.109.10">
    <property type="entry name" value="NADH Oxidase"/>
    <property type="match status" value="1"/>
</dbReference>
<sequence length="207" mass="22706">MAPIELPEPDPDGQTSVERAIAMRASRRTFARTPVTIEDVSQVLWAAQGLTHVRDGVEMRAAPSAGATYPLVVFLEVTSGGRADLDRGLYRYDPGRHVLESELDAPVHDGLTQAALGQEVVRDAPTTIVLAANYERTRRQYPKHGDRYVHMEAGHVAENVHLVCESRGLNTCPVGAFTDADVADALELPARLEPLYLLPFGRRATRK</sequence>
<dbReference type="InterPro" id="IPR029479">
    <property type="entry name" value="Nitroreductase"/>
</dbReference>
<dbReference type="EMBL" id="AOIB01000028">
    <property type="protein sequence ID" value="ELY56225.1"/>
    <property type="molecule type" value="Genomic_DNA"/>
</dbReference>
<dbReference type="RefSeq" id="WP_005557553.1">
    <property type="nucleotide sequence ID" value="NZ_AOIB01000028.1"/>
</dbReference>
<dbReference type="GO" id="GO:0016491">
    <property type="term" value="F:oxidoreductase activity"/>
    <property type="evidence" value="ECO:0007669"/>
    <property type="project" value="InterPro"/>
</dbReference>
<dbReference type="AlphaFoldDB" id="L9X3C3"/>
<keyword evidence="3" id="KW-1185">Reference proteome</keyword>
<dbReference type="SUPFAM" id="SSF55469">
    <property type="entry name" value="FMN-dependent nitroreductase-like"/>
    <property type="match status" value="1"/>
</dbReference>
<gene>
    <name evidence="2" type="ORF">C491_14797</name>
</gene>
<dbReference type="InterPro" id="IPR052544">
    <property type="entry name" value="Bacteriocin_Proc_Enz"/>
</dbReference>
<dbReference type="Proteomes" id="UP000011688">
    <property type="component" value="Unassembled WGS sequence"/>
</dbReference>
<proteinExistence type="predicted"/>
<evidence type="ECO:0000259" key="1">
    <source>
        <dbReference type="Pfam" id="PF00881"/>
    </source>
</evidence>
<dbReference type="eggNOG" id="arCOG00288">
    <property type="taxonomic scope" value="Archaea"/>
</dbReference>
<dbReference type="CDD" id="cd02142">
    <property type="entry name" value="McbC_SagB-like_oxidoreductase"/>
    <property type="match status" value="1"/>
</dbReference>
<dbReference type="InterPro" id="IPR000415">
    <property type="entry name" value="Nitroreductase-like"/>
</dbReference>
<protein>
    <submittedName>
        <fullName evidence="2">SagB-type dehydrogenase domain-containing protein</fullName>
    </submittedName>
</protein>
<dbReference type="STRING" id="1227497.C491_14797"/>
<dbReference type="PATRIC" id="fig|1227497.3.peg.3015"/>
<comment type="caution">
    <text evidence="2">The sequence shown here is derived from an EMBL/GenBank/DDBJ whole genome shotgun (WGS) entry which is preliminary data.</text>
</comment>
<evidence type="ECO:0000313" key="3">
    <source>
        <dbReference type="Proteomes" id="UP000011688"/>
    </source>
</evidence>
<name>L9X3C3_9EURY</name>
<dbReference type="NCBIfam" id="TIGR03605">
    <property type="entry name" value="antibiot_sagB"/>
    <property type="match status" value="1"/>
</dbReference>
<reference evidence="2 3" key="1">
    <citation type="journal article" date="2014" name="PLoS Genet.">
        <title>Phylogenetically driven sequencing of extremely halophilic archaea reveals strategies for static and dynamic osmo-response.</title>
        <authorList>
            <person name="Becker E.A."/>
            <person name="Seitzer P.M."/>
            <person name="Tritt A."/>
            <person name="Larsen D."/>
            <person name="Krusor M."/>
            <person name="Yao A.I."/>
            <person name="Wu D."/>
            <person name="Madern D."/>
            <person name="Eisen J.A."/>
            <person name="Darling A.E."/>
            <person name="Facciotti M.T."/>
        </authorList>
    </citation>
    <scope>NUCLEOTIDE SEQUENCE [LARGE SCALE GENOMIC DNA]</scope>
    <source>
        <strain evidence="2 3">DSM 10524</strain>
    </source>
</reference>
<dbReference type="Pfam" id="PF00881">
    <property type="entry name" value="Nitroreductase"/>
    <property type="match status" value="1"/>
</dbReference>
<organism evidence="2 3">
    <name type="scientific">Natronococcus amylolyticus DSM 10524</name>
    <dbReference type="NCBI Taxonomy" id="1227497"/>
    <lineage>
        <taxon>Archaea</taxon>
        <taxon>Methanobacteriati</taxon>
        <taxon>Methanobacteriota</taxon>
        <taxon>Stenosarchaea group</taxon>
        <taxon>Halobacteria</taxon>
        <taxon>Halobacteriales</taxon>
        <taxon>Natrialbaceae</taxon>
        <taxon>Natronococcus</taxon>
    </lineage>
</organism>
<accession>L9X3C3</accession>
<feature type="domain" description="Nitroreductase" evidence="1">
    <location>
        <begin position="21"/>
        <end position="202"/>
    </location>
</feature>
<dbReference type="PANTHER" id="PTHR43745">
    <property type="entry name" value="NITROREDUCTASE MJ1384-RELATED"/>
    <property type="match status" value="1"/>
</dbReference>
<dbReference type="InterPro" id="IPR020051">
    <property type="entry name" value="SagB-type_dehydrogenase"/>
</dbReference>